<dbReference type="InterPro" id="IPR037682">
    <property type="entry name" value="TonB_C"/>
</dbReference>
<keyword evidence="5 10" id="KW-0997">Cell inner membrane</keyword>
<evidence type="ECO:0000256" key="4">
    <source>
        <dbReference type="ARBA" id="ARBA00022475"/>
    </source>
</evidence>
<reference evidence="13 14" key="1">
    <citation type="submission" date="2017-06" db="EMBL/GenBank/DDBJ databases">
        <title>Draft genome of Pseudomonas nitroreducens DF05.</title>
        <authorList>
            <person name="Iyer R."/>
        </authorList>
    </citation>
    <scope>NUCLEOTIDE SEQUENCE [LARGE SCALE GENOMIC DNA]</scope>
    <source>
        <strain evidence="13 14">DF05</strain>
    </source>
</reference>
<dbReference type="GO" id="GO:0098797">
    <property type="term" value="C:plasma membrane protein complex"/>
    <property type="evidence" value="ECO:0007669"/>
    <property type="project" value="TreeGrafter"/>
</dbReference>
<evidence type="ECO:0000256" key="11">
    <source>
        <dbReference type="SAM" id="MobiDB-lite"/>
    </source>
</evidence>
<evidence type="ECO:0000313" key="14">
    <source>
        <dbReference type="Proteomes" id="UP000198145"/>
    </source>
</evidence>
<keyword evidence="8" id="KW-1133">Transmembrane helix</keyword>
<dbReference type="InterPro" id="IPR051045">
    <property type="entry name" value="TonB-dependent_transducer"/>
</dbReference>
<comment type="function">
    <text evidence="10">Interacts with outer membrane receptor proteins that carry out high-affinity binding and energy dependent uptake into the periplasmic space of specific substrates. It could act to transduce energy from the cytoplasmic membrane to specific energy-requiring processes in the outer membrane, resulting in the release into the periplasm of ligands bound by these outer membrane proteins.</text>
</comment>
<feature type="domain" description="TonB C-terminal" evidence="12">
    <location>
        <begin position="187"/>
        <end position="277"/>
    </location>
</feature>
<feature type="compositionally biased region" description="Pro residues" evidence="11">
    <location>
        <begin position="147"/>
        <end position="187"/>
    </location>
</feature>
<dbReference type="EMBL" id="NJBA01000001">
    <property type="protein sequence ID" value="OWP52263.1"/>
    <property type="molecule type" value="Genomic_DNA"/>
</dbReference>
<dbReference type="PANTHER" id="PTHR33446:SF2">
    <property type="entry name" value="PROTEIN TONB"/>
    <property type="match status" value="1"/>
</dbReference>
<evidence type="ECO:0000256" key="6">
    <source>
        <dbReference type="ARBA" id="ARBA00022692"/>
    </source>
</evidence>
<dbReference type="Proteomes" id="UP000198145">
    <property type="component" value="Unassembled WGS sequence"/>
</dbReference>
<dbReference type="InterPro" id="IPR006260">
    <property type="entry name" value="TonB/TolA_C"/>
</dbReference>
<evidence type="ECO:0000256" key="10">
    <source>
        <dbReference type="RuleBase" id="RU362123"/>
    </source>
</evidence>
<feature type="compositionally biased region" description="Pro residues" evidence="11">
    <location>
        <begin position="94"/>
        <end position="119"/>
    </location>
</feature>
<proteinExistence type="inferred from homology"/>
<gene>
    <name evidence="13" type="ORF">CEG18_00065</name>
</gene>
<dbReference type="PROSITE" id="PS52015">
    <property type="entry name" value="TONB_CTD"/>
    <property type="match status" value="1"/>
</dbReference>
<name>A0A246FD73_PSENT</name>
<dbReference type="AlphaFoldDB" id="A0A246FD73"/>
<dbReference type="PANTHER" id="PTHR33446">
    <property type="entry name" value="PROTEIN TONB-RELATED"/>
    <property type="match status" value="1"/>
</dbReference>
<feature type="region of interest" description="Disordered" evidence="11">
    <location>
        <begin position="79"/>
        <end position="206"/>
    </location>
</feature>
<feature type="compositionally biased region" description="Pro residues" evidence="11">
    <location>
        <begin position="126"/>
        <end position="137"/>
    </location>
</feature>
<dbReference type="PRINTS" id="PR01374">
    <property type="entry name" value="TONBPROTEIN"/>
</dbReference>
<dbReference type="GO" id="GO:0015891">
    <property type="term" value="P:siderophore transport"/>
    <property type="evidence" value="ECO:0007669"/>
    <property type="project" value="InterPro"/>
</dbReference>
<evidence type="ECO:0000256" key="2">
    <source>
        <dbReference type="ARBA" id="ARBA00006555"/>
    </source>
</evidence>
<dbReference type="GO" id="GO:0031992">
    <property type="term" value="F:energy transducer activity"/>
    <property type="evidence" value="ECO:0007669"/>
    <property type="project" value="InterPro"/>
</dbReference>
<dbReference type="STRING" id="46680.GCA_000807755_06076"/>
<comment type="subcellular location">
    <subcellularLocation>
        <location evidence="1 10">Cell inner membrane</location>
        <topology evidence="1 10">Single-pass membrane protein</topology>
        <orientation evidence="1 10">Periplasmic side</orientation>
    </subcellularLocation>
</comment>
<dbReference type="GO" id="GO:0015031">
    <property type="term" value="P:protein transport"/>
    <property type="evidence" value="ECO:0007669"/>
    <property type="project" value="UniProtKB-UniRule"/>
</dbReference>
<comment type="similarity">
    <text evidence="2 10">Belongs to the TonB family.</text>
</comment>
<dbReference type="GO" id="GO:0030288">
    <property type="term" value="C:outer membrane-bounded periplasmic space"/>
    <property type="evidence" value="ECO:0007669"/>
    <property type="project" value="InterPro"/>
</dbReference>
<dbReference type="Gene3D" id="3.30.1150.10">
    <property type="match status" value="1"/>
</dbReference>
<keyword evidence="6" id="KW-0812">Transmembrane</keyword>
<dbReference type="SUPFAM" id="SSF74653">
    <property type="entry name" value="TolA/TonB C-terminal domain"/>
    <property type="match status" value="1"/>
</dbReference>
<evidence type="ECO:0000259" key="12">
    <source>
        <dbReference type="PROSITE" id="PS52015"/>
    </source>
</evidence>
<comment type="caution">
    <text evidence="13">The sequence shown here is derived from an EMBL/GenBank/DDBJ whole genome shotgun (WGS) entry which is preliminary data.</text>
</comment>
<evidence type="ECO:0000256" key="1">
    <source>
        <dbReference type="ARBA" id="ARBA00004383"/>
    </source>
</evidence>
<keyword evidence="4 10" id="KW-1003">Cell membrane</keyword>
<accession>A0A246FD73</accession>
<evidence type="ECO:0000256" key="3">
    <source>
        <dbReference type="ARBA" id="ARBA00022448"/>
    </source>
</evidence>
<dbReference type="RefSeq" id="WP_088415766.1">
    <property type="nucleotide sequence ID" value="NZ_NJBA01000001.1"/>
</dbReference>
<protein>
    <recommendedName>
        <fullName evidence="10">Protein TonB</fullName>
    </recommendedName>
</protein>
<evidence type="ECO:0000256" key="8">
    <source>
        <dbReference type="ARBA" id="ARBA00022989"/>
    </source>
</evidence>
<organism evidence="13 14">
    <name type="scientific">Pseudomonas nitroreducens</name>
    <dbReference type="NCBI Taxonomy" id="46680"/>
    <lineage>
        <taxon>Bacteria</taxon>
        <taxon>Pseudomonadati</taxon>
        <taxon>Pseudomonadota</taxon>
        <taxon>Gammaproteobacteria</taxon>
        <taxon>Pseudomonadales</taxon>
        <taxon>Pseudomonadaceae</taxon>
        <taxon>Pseudomonas</taxon>
    </lineage>
</organism>
<keyword evidence="7 10" id="KW-0653">Protein transport</keyword>
<sequence length="277" mass="29613">MAQPQHALAPDAFLRHVPGGDLVDLGRPLRHALELGRHVPAKARALSRREALLLGLFALTLHGAVVYWLSQQPTPQLPEVPPQVPPMTIEFTAPTPPVVEPPPPKPIPEPVVQEPPPPVVDENAVKPPPPKPIPKPISKPKPKPVAKPKPVPVPKPVEQPTPPKAETPPPQPAPPAPPAPAPAPLTPPSANAGYLKNPAPEYPPLAQRRGWEGTVLLRVHVLASGSPSEIQVQKSSGRDALDDAAVRAVKRWSFVPAKRGDVAQDGWVSVPIDFKLH</sequence>
<dbReference type="InterPro" id="IPR003538">
    <property type="entry name" value="TonB"/>
</dbReference>
<keyword evidence="3 10" id="KW-0813">Transport</keyword>
<keyword evidence="10" id="KW-0735">Signal-anchor</keyword>
<dbReference type="GO" id="GO:0055085">
    <property type="term" value="P:transmembrane transport"/>
    <property type="evidence" value="ECO:0007669"/>
    <property type="project" value="InterPro"/>
</dbReference>
<evidence type="ECO:0000313" key="13">
    <source>
        <dbReference type="EMBL" id="OWP52263.1"/>
    </source>
</evidence>
<evidence type="ECO:0000256" key="5">
    <source>
        <dbReference type="ARBA" id="ARBA00022519"/>
    </source>
</evidence>
<dbReference type="Pfam" id="PF03544">
    <property type="entry name" value="TonB_C"/>
    <property type="match status" value="1"/>
</dbReference>
<dbReference type="NCBIfam" id="TIGR01352">
    <property type="entry name" value="tonB_Cterm"/>
    <property type="match status" value="1"/>
</dbReference>
<evidence type="ECO:0000256" key="9">
    <source>
        <dbReference type="ARBA" id="ARBA00023136"/>
    </source>
</evidence>
<keyword evidence="9" id="KW-0472">Membrane</keyword>
<evidence type="ECO:0000256" key="7">
    <source>
        <dbReference type="ARBA" id="ARBA00022927"/>
    </source>
</evidence>
<dbReference type="eggNOG" id="COG0810">
    <property type="taxonomic scope" value="Bacteria"/>
</dbReference>